<dbReference type="STRING" id="29343.CCDG5_1258"/>
<evidence type="ECO:0000256" key="7">
    <source>
        <dbReference type="ARBA" id="ARBA00022989"/>
    </source>
</evidence>
<proteinExistence type="inferred from homology"/>
<gene>
    <name evidence="12" type="ORF">CCDG5_1258</name>
</gene>
<feature type="domain" description="ABC transmembrane type-1" evidence="11">
    <location>
        <begin position="211"/>
        <end position="433"/>
    </location>
</feature>
<dbReference type="Gene3D" id="1.10.3720.10">
    <property type="entry name" value="MetI-like"/>
    <property type="match status" value="1"/>
</dbReference>
<evidence type="ECO:0000256" key="2">
    <source>
        <dbReference type="ARBA" id="ARBA00009047"/>
    </source>
</evidence>
<dbReference type="PATRIC" id="fig|29343.3.peg.1324"/>
<dbReference type="InterPro" id="IPR035906">
    <property type="entry name" value="MetI-like_sf"/>
</dbReference>
<dbReference type="OrthoDB" id="9778687at2"/>
<dbReference type="SUPFAM" id="SSF161098">
    <property type="entry name" value="MetI-like"/>
    <property type="match status" value="1"/>
</dbReference>
<dbReference type="EMBL" id="LM995447">
    <property type="protein sequence ID" value="CDZ24372.1"/>
    <property type="molecule type" value="Genomic_DNA"/>
</dbReference>
<evidence type="ECO:0000256" key="3">
    <source>
        <dbReference type="ARBA" id="ARBA00022448"/>
    </source>
</evidence>
<dbReference type="SUPFAM" id="SSF160964">
    <property type="entry name" value="MalF N-terminal region-like"/>
    <property type="match status" value="1"/>
</dbReference>
<keyword evidence="3 9" id="KW-0813">Transport</keyword>
<evidence type="ECO:0000313" key="12">
    <source>
        <dbReference type="EMBL" id="CDZ24372.1"/>
    </source>
</evidence>
<sequence length="443" mass="50059">MKKKVCSVILSSIFWGSGQFFISKKKIRGLLFFGAQVLMLAIELLTGYWFNWFAGQIDYFDIGIYGGYFTKGLWGLITLGTTPGVGGDHSTLLLINGIITLMVLMAFAGVYVWNIHDAYKLGKQLDEKGIVILPPGNIQRRKAFPYLALFPVGVIIALIVFMPIVFSALTAFTNYDANHMPPAHLVRWVGFQNIVKLFSVPIWSKTFFSVLIWTIVWTVCATFSTYILGLFQALLLNSRYVKHRKIFQAIYILPWAIPGMISLLVFRNLLNGQFGPLNQFLMDIHLIKQRIPFLTDPTIAKISVIMVNLWLGFPQFMVMLLGIMSNQDTNLYEAAEIDGANKFQVFAYIKLPLLTLATAPLIVMNLAGNFNAFGSIYFLTNGGPTNPSYQFAGDTDILISWIYKLTLDQRMYSMAAVMNILIFIFIAVVSVWNFRRTNAFKEI</sequence>
<dbReference type="KEGG" id="ccel:CCDG5_1258"/>
<evidence type="ECO:0000256" key="1">
    <source>
        <dbReference type="ARBA" id="ARBA00004651"/>
    </source>
</evidence>
<evidence type="ECO:0000259" key="11">
    <source>
        <dbReference type="PROSITE" id="PS50928"/>
    </source>
</evidence>
<feature type="transmembrane region" description="Helical" evidence="9">
    <location>
        <begin position="246"/>
        <end position="266"/>
    </location>
</feature>
<dbReference type="CDD" id="cd06261">
    <property type="entry name" value="TM_PBP2"/>
    <property type="match status" value="1"/>
</dbReference>
<dbReference type="GO" id="GO:0015423">
    <property type="term" value="F:ABC-type maltose transporter activity"/>
    <property type="evidence" value="ECO:0007669"/>
    <property type="project" value="TreeGrafter"/>
</dbReference>
<evidence type="ECO:0000256" key="5">
    <source>
        <dbReference type="ARBA" id="ARBA00022597"/>
    </source>
</evidence>
<feature type="transmembrane region" description="Helical" evidence="9">
    <location>
        <begin position="146"/>
        <end position="172"/>
    </location>
</feature>
<comment type="function">
    <text evidence="10">Part of the ABC transporter complex MalEFGK involved in maltose/maltodextrin import. Probably responsible for the translocation of the substrate across the membrane.</text>
</comment>
<accession>A0A078KPE6</accession>
<dbReference type="Proteomes" id="UP000032431">
    <property type="component" value="Chromosome I"/>
</dbReference>
<feature type="transmembrane region" description="Helical" evidence="9">
    <location>
        <begin position="345"/>
        <end position="367"/>
    </location>
</feature>
<comment type="similarity">
    <text evidence="2 10">Belongs to the binding-protein-dependent transport system permease family. MalFG subfamily.</text>
</comment>
<feature type="transmembrane region" description="Helical" evidence="9">
    <location>
        <begin position="30"/>
        <end position="50"/>
    </location>
</feature>
<keyword evidence="6 9" id="KW-0812">Transmembrane</keyword>
<evidence type="ECO:0000256" key="6">
    <source>
        <dbReference type="ARBA" id="ARBA00022692"/>
    </source>
</evidence>
<evidence type="ECO:0000256" key="4">
    <source>
        <dbReference type="ARBA" id="ARBA00022475"/>
    </source>
</evidence>
<feature type="transmembrane region" description="Helical" evidence="9">
    <location>
        <begin position="302"/>
        <end position="324"/>
    </location>
</feature>
<evidence type="ECO:0000256" key="10">
    <source>
        <dbReference type="RuleBase" id="RU367050"/>
    </source>
</evidence>
<protein>
    <recommendedName>
        <fullName evidence="10">Maltose/maltodextrin transport system permease protein</fullName>
    </recommendedName>
</protein>
<dbReference type="PROSITE" id="PS50928">
    <property type="entry name" value="ABC_TM1"/>
    <property type="match status" value="1"/>
</dbReference>
<evidence type="ECO:0000256" key="8">
    <source>
        <dbReference type="ARBA" id="ARBA00023136"/>
    </source>
</evidence>
<dbReference type="AlphaFoldDB" id="A0A078KPE6"/>
<dbReference type="GO" id="GO:0042956">
    <property type="term" value="P:maltodextrin transmembrane transport"/>
    <property type="evidence" value="ECO:0007669"/>
    <property type="project" value="TreeGrafter"/>
</dbReference>
<dbReference type="HOGENOM" id="CLU_016047_0_3_9"/>
<dbReference type="InterPro" id="IPR000515">
    <property type="entry name" value="MetI-like"/>
</dbReference>
<reference evidence="13" key="1">
    <citation type="submission" date="2014-07" db="EMBL/GenBank/DDBJ databases">
        <authorList>
            <person name="Wibberg D."/>
        </authorList>
    </citation>
    <scope>NUCLEOTIDE SEQUENCE [LARGE SCALE GENOMIC DNA]</scope>
    <source>
        <strain evidence="13">DG5</strain>
    </source>
</reference>
<evidence type="ECO:0000256" key="9">
    <source>
        <dbReference type="RuleBase" id="RU363032"/>
    </source>
</evidence>
<dbReference type="GO" id="GO:1990060">
    <property type="term" value="C:maltose transport complex"/>
    <property type="evidence" value="ECO:0007669"/>
    <property type="project" value="TreeGrafter"/>
</dbReference>
<evidence type="ECO:0000313" key="13">
    <source>
        <dbReference type="Proteomes" id="UP000032431"/>
    </source>
</evidence>
<keyword evidence="13" id="KW-1185">Reference proteome</keyword>
<comment type="subcellular location">
    <subcellularLocation>
        <location evidence="1 9">Cell membrane</location>
        <topology evidence="1 9">Multi-pass membrane protein</topology>
    </subcellularLocation>
</comment>
<feature type="transmembrane region" description="Helical" evidence="9">
    <location>
        <begin position="411"/>
        <end position="434"/>
    </location>
</feature>
<organism evidence="12 13">
    <name type="scientific">[Clostridium] cellulosi</name>
    <dbReference type="NCBI Taxonomy" id="29343"/>
    <lineage>
        <taxon>Bacteria</taxon>
        <taxon>Bacillati</taxon>
        <taxon>Bacillota</taxon>
        <taxon>Clostridia</taxon>
        <taxon>Eubacteriales</taxon>
        <taxon>Oscillospiraceae</taxon>
        <taxon>Oscillospiraceae incertae sedis</taxon>
    </lineage>
</organism>
<name>A0A078KPE6_9FIRM</name>
<keyword evidence="8 9" id="KW-0472">Membrane</keyword>
<dbReference type="Pfam" id="PF00528">
    <property type="entry name" value="BPD_transp_1"/>
    <property type="match status" value="1"/>
</dbReference>
<dbReference type="PANTHER" id="PTHR47314:SF1">
    <property type="entry name" value="MALTOSE_MALTODEXTRIN TRANSPORT SYSTEM PERMEASE PROTEIN MALF"/>
    <property type="match status" value="1"/>
</dbReference>
<feature type="transmembrane region" description="Helical" evidence="9">
    <location>
        <begin position="207"/>
        <end position="234"/>
    </location>
</feature>
<keyword evidence="7 9" id="KW-1133">Transmembrane helix</keyword>
<feature type="transmembrane region" description="Helical" evidence="9">
    <location>
        <begin position="62"/>
        <end position="80"/>
    </location>
</feature>
<keyword evidence="5 10" id="KW-0762">Sugar transport</keyword>
<dbReference type="PANTHER" id="PTHR47314">
    <property type="entry name" value="MALTOSE/MALTODEXTRIN TRANSPORT SYSTEM PERMEASE PROTEIN MALF"/>
    <property type="match status" value="1"/>
</dbReference>
<keyword evidence="4 10" id="KW-1003">Cell membrane</keyword>
<feature type="transmembrane region" description="Helical" evidence="9">
    <location>
        <begin position="92"/>
        <end position="113"/>
    </location>
</feature>